<sequence length="401" mass="43455">MFDAGVVERLIARARAISQAYAAFYTEAVAVADATPVAEFAGFEISCALVCTPRSADIQLELAQNIVRRLPAVHTAMTAGDVDLAKARVIVDGVSILDLTLARAIVAQILPLAPGLTTGELRARLAKLVIQADPEAAAKRRLAQVRQRRVELQPTEDGCANLLGLNLPAEDALAASNRLTALARAIKKAGDPRSLDQLRADTFLNLLLGNTTGGTGSGGVELTGDLEMLARLADNPGHLSGYGPVIADIARQVAQQQRQSPWTFTIRDPATGDIFTGTTRHRPHPDSTTRRDHTTSGTSTNTTRRHATRRHPTEALARHVRARDRTCRAPGCRRPATHADIDHTIAYHLGGLTIASNLGVLCRYHHRAKHEGWWLLVQVRPGVFVWRSPLGRRYTVYPAAP</sequence>
<evidence type="ECO:0000256" key="1">
    <source>
        <dbReference type="SAM" id="MobiDB-lite"/>
    </source>
</evidence>
<evidence type="ECO:0000259" key="2">
    <source>
        <dbReference type="SMART" id="SM00507"/>
    </source>
</evidence>
<evidence type="ECO:0000313" key="3">
    <source>
        <dbReference type="EMBL" id="GIH08685.1"/>
    </source>
</evidence>
<feature type="domain" description="HNH nuclease" evidence="2">
    <location>
        <begin position="315"/>
        <end position="367"/>
    </location>
</feature>
<protein>
    <recommendedName>
        <fullName evidence="2">HNH nuclease domain-containing protein</fullName>
    </recommendedName>
</protein>
<proteinExistence type="predicted"/>
<dbReference type="SMART" id="SM00507">
    <property type="entry name" value="HNHc"/>
    <property type="match status" value="1"/>
</dbReference>
<name>A0A8J3QDE0_9ACTN</name>
<dbReference type="InterPro" id="IPR003870">
    <property type="entry name" value="DUF222"/>
</dbReference>
<dbReference type="Proteomes" id="UP000612899">
    <property type="component" value="Unassembled WGS sequence"/>
</dbReference>
<dbReference type="InterPro" id="IPR003615">
    <property type="entry name" value="HNH_nuc"/>
</dbReference>
<dbReference type="Gene3D" id="1.10.30.50">
    <property type="match status" value="1"/>
</dbReference>
<feature type="compositionally biased region" description="Basic and acidic residues" evidence="1">
    <location>
        <begin position="284"/>
        <end position="294"/>
    </location>
</feature>
<dbReference type="RefSeq" id="WP_203912435.1">
    <property type="nucleotide sequence ID" value="NZ_BONY01000053.1"/>
</dbReference>
<dbReference type="Pfam" id="PF02720">
    <property type="entry name" value="DUF222"/>
    <property type="match status" value="1"/>
</dbReference>
<feature type="region of interest" description="Disordered" evidence="1">
    <location>
        <begin position="266"/>
        <end position="312"/>
    </location>
</feature>
<accession>A0A8J3QDE0</accession>
<dbReference type="EMBL" id="BONY01000053">
    <property type="protein sequence ID" value="GIH08685.1"/>
    <property type="molecule type" value="Genomic_DNA"/>
</dbReference>
<keyword evidence="4" id="KW-1185">Reference proteome</keyword>
<dbReference type="AlphaFoldDB" id="A0A8J3QDE0"/>
<organism evidence="3 4">
    <name type="scientific">Rhizocola hellebori</name>
    <dbReference type="NCBI Taxonomy" id="1392758"/>
    <lineage>
        <taxon>Bacteria</taxon>
        <taxon>Bacillati</taxon>
        <taxon>Actinomycetota</taxon>
        <taxon>Actinomycetes</taxon>
        <taxon>Micromonosporales</taxon>
        <taxon>Micromonosporaceae</taxon>
        <taxon>Rhizocola</taxon>
    </lineage>
</organism>
<comment type="caution">
    <text evidence="3">The sequence shown here is derived from an EMBL/GenBank/DDBJ whole genome shotgun (WGS) entry which is preliminary data.</text>
</comment>
<reference evidence="3" key="1">
    <citation type="submission" date="2021-01" db="EMBL/GenBank/DDBJ databases">
        <title>Whole genome shotgun sequence of Rhizocola hellebori NBRC 109834.</title>
        <authorList>
            <person name="Komaki H."/>
            <person name="Tamura T."/>
        </authorList>
    </citation>
    <scope>NUCLEOTIDE SEQUENCE</scope>
    <source>
        <strain evidence="3">NBRC 109834</strain>
    </source>
</reference>
<dbReference type="CDD" id="cd00085">
    <property type="entry name" value="HNHc"/>
    <property type="match status" value="1"/>
</dbReference>
<gene>
    <name evidence="3" type="ORF">Rhe02_67520</name>
</gene>
<evidence type="ECO:0000313" key="4">
    <source>
        <dbReference type="Proteomes" id="UP000612899"/>
    </source>
</evidence>